<accession>A0A2S6HKZ5</accession>
<dbReference type="Proteomes" id="UP000240010">
    <property type="component" value="Unassembled WGS sequence"/>
</dbReference>
<comment type="caution">
    <text evidence="1">The sequence shown here is derived from an EMBL/GenBank/DDBJ whole genome shotgun (WGS) entry which is preliminary data.</text>
</comment>
<organism evidence="1 2">
    <name type="scientific">Methylobacter tundripaludum</name>
    <dbReference type="NCBI Taxonomy" id="173365"/>
    <lineage>
        <taxon>Bacteria</taxon>
        <taxon>Pseudomonadati</taxon>
        <taxon>Pseudomonadota</taxon>
        <taxon>Gammaproteobacteria</taxon>
        <taxon>Methylococcales</taxon>
        <taxon>Methylococcaceae</taxon>
        <taxon>Methylobacter</taxon>
    </lineage>
</organism>
<evidence type="ECO:0000313" key="1">
    <source>
        <dbReference type="EMBL" id="PPK78160.1"/>
    </source>
</evidence>
<proteinExistence type="predicted"/>
<dbReference type="EMBL" id="PTIZ01000001">
    <property type="protein sequence ID" value="PPK78160.1"/>
    <property type="molecule type" value="Genomic_DNA"/>
</dbReference>
<reference evidence="1 2" key="1">
    <citation type="submission" date="2018-02" db="EMBL/GenBank/DDBJ databases">
        <title>Subsurface microbial communities from deep shales in Ohio and West Virginia, USA.</title>
        <authorList>
            <person name="Wrighton K."/>
        </authorList>
    </citation>
    <scope>NUCLEOTIDE SEQUENCE [LARGE SCALE GENOMIC DNA]</scope>
    <source>
        <strain evidence="1 2">OWC-DMM</strain>
    </source>
</reference>
<dbReference type="AlphaFoldDB" id="A0A2S6HKZ5"/>
<sequence length="146" mass="16022">MSLILASFSYSGAHLYIQVFPSTSFRQGLPESRAQGCETFGWHSSTCKIAKLLSMTVDVGIHVDITTPGHTCYLLRYCHPWFLGNCSCVALPPVSVQSWIPAIPAGMTCFKIFVYNDERSAWGRGNKTFTASGALELVTANDRTHA</sequence>
<gene>
    <name evidence="1" type="ORF">B0F87_101542</name>
</gene>
<protein>
    <submittedName>
        <fullName evidence="1">Uncharacterized protein</fullName>
    </submittedName>
</protein>
<evidence type="ECO:0000313" key="2">
    <source>
        <dbReference type="Proteomes" id="UP000240010"/>
    </source>
</evidence>
<name>A0A2S6HKZ5_9GAMM</name>